<organism evidence="1 2">
    <name type="scientific">Citreimonas salinaria</name>
    <dbReference type="NCBI Taxonomy" id="321339"/>
    <lineage>
        <taxon>Bacteria</taxon>
        <taxon>Pseudomonadati</taxon>
        <taxon>Pseudomonadota</taxon>
        <taxon>Alphaproteobacteria</taxon>
        <taxon>Rhodobacterales</taxon>
        <taxon>Roseobacteraceae</taxon>
        <taxon>Citreimonas</taxon>
    </lineage>
</organism>
<proteinExistence type="predicted"/>
<dbReference type="EMBL" id="FNPF01000003">
    <property type="protein sequence ID" value="SDY11244.1"/>
    <property type="molecule type" value="Genomic_DNA"/>
</dbReference>
<accession>A0A1H3H8Y6</accession>
<keyword evidence="2" id="KW-1185">Reference proteome</keyword>
<dbReference type="InterPro" id="IPR009078">
    <property type="entry name" value="Ferritin-like_SF"/>
</dbReference>
<dbReference type="Pfam" id="PF05974">
    <property type="entry name" value="DUF892"/>
    <property type="match status" value="1"/>
</dbReference>
<sequence>MDDLKDLYIDQMQDLLSACRQSRDIVIELEEAAKDERLKEALHAGHKGIADGMEMLAAIVHEHGAQHEGEHCQGMQGLVAEARAHVLEETYSDDDVRDAMIITQYQRMAHYAIAGYGCCKAFAQRLGLDEEAAKIDKHLSHTYHGDETMTELARGGINRAAAT</sequence>
<dbReference type="SUPFAM" id="SSF47240">
    <property type="entry name" value="Ferritin-like"/>
    <property type="match status" value="1"/>
</dbReference>
<dbReference type="RefSeq" id="WP_342708045.1">
    <property type="nucleotide sequence ID" value="NZ_FNPF01000003.1"/>
</dbReference>
<evidence type="ECO:0000313" key="2">
    <source>
        <dbReference type="Proteomes" id="UP000199286"/>
    </source>
</evidence>
<dbReference type="STRING" id="321339.SAMN05444340_103267"/>
<evidence type="ECO:0000313" key="1">
    <source>
        <dbReference type="EMBL" id="SDY11244.1"/>
    </source>
</evidence>
<dbReference type="AlphaFoldDB" id="A0A1H3H8Y6"/>
<dbReference type="InterPro" id="IPR012347">
    <property type="entry name" value="Ferritin-like"/>
</dbReference>
<gene>
    <name evidence="1" type="ORF">SAMN05444340_103267</name>
</gene>
<dbReference type="InterPro" id="IPR047114">
    <property type="entry name" value="YciF"/>
</dbReference>
<dbReference type="InterPro" id="IPR010287">
    <property type="entry name" value="DUF892_YciF-like"/>
</dbReference>
<protein>
    <submittedName>
        <fullName evidence="1">Ferritin-like metal-binding protein YciE</fullName>
    </submittedName>
</protein>
<dbReference type="Gene3D" id="1.20.1260.10">
    <property type="match status" value="1"/>
</dbReference>
<dbReference type="PANTHER" id="PTHR30565:SF9">
    <property type="entry name" value="PROTEIN YCIF"/>
    <property type="match status" value="1"/>
</dbReference>
<reference evidence="1 2" key="1">
    <citation type="submission" date="2016-10" db="EMBL/GenBank/DDBJ databases">
        <authorList>
            <person name="de Groot N.N."/>
        </authorList>
    </citation>
    <scope>NUCLEOTIDE SEQUENCE [LARGE SCALE GENOMIC DNA]</scope>
    <source>
        <strain evidence="1 2">DSM 26880</strain>
    </source>
</reference>
<dbReference type="PANTHER" id="PTHR30565">
    <property type="entry name" value="PROTEIN YCIF"/>
    <property type="match status" value="1"/>
</dbReference>
<dbReference type="Proteomes" id="UP000199286">
    <property type="component" value="Unassembled WGS sequence"/>
</dbReference>
<name>A0A1H3H8Y6_9RHOB</name>